<sequence length="149" mass="16936">MANSDKNFQKRYEDLMRNAGDHRRAISARAIKNERRFRAERKRLKQQRTSVERTDRVQSDLRQHAELLRVEALIKRELAELELKLAATSDSDEQILLRAEITHLQTIKTNLSQRPPRKPPESGIAVPAVPPKGPLPKQGGAEAPLDFGS</sequence>
<comment type="caution">
    <text evidence="2">The sequence shown here is derived from an EMBL/GenBank/DDBJ whole genome shotgun (WGS) entry which is preliminary data.</text>
</comment>
<name>A0A9X1JK64_9SPHN</name>
<organism evidence="2 3">
    <name type="scientific">Erythrobacter crassostreae</name>
    <dbReference type="NCBI Taxonomy" id="2828328"/>
    <lineage>
        <taxon>Bacteria</taxon>
        <taxon>Pseudomonadati</taxon>
        <taxon>Pseudomonadota</taxon>
        <taxon>Alphaproteobacteria</taxon>
        <taxon>Sphingomonadales</taxon>
        <taxon>Erythrobacteraceae</taxon>
        <taxon>Erythrobacter/Porphyrobacter group</taxon>
        <taxon>Erythrobacter</taxon>
    </lineage>
</organism>
<feature type="region of interest" description="Disordered" evidence="1">
    <location>
        <begin position="108"/>
        <end position="149"/>
    </location>
</feature>
<protein>
    <submittedName>
        <fullName evidence="2">Uncharacterized protein</fullName>
    </submittedName>
</protein>
<keyword evidence="3" id="KW-1185">Reference proteome</keyword>
<accession>A0A9X1JK64</accession>
<gene>
    <name evidence="2" type="ORF">KCG46_03420</name>
</gene>
<dbReference type="AlphaFoldDB" id="A0A9X1JK64"/>
<evidence type="ECO:0000256" key="1">
    <source>
        <dbReference type="SAM" id="MobiDB-lite"/>
    </source>
</evidence>
<dbReference type="Proteomes" id="UP001138681">
    <property type="component" value="Unassembled WGS sequence"/>
</dbReference>
<evidence type="ECO:0000313" key="3">
    <source>
        <dbReference type="Proteomes" id="UP001138681"/>
    </source>
</evidence>
<evidence type="ECO:0000313" key="2">
    <source>
        <dbReference type="EMBL" id="MBV7258626.1"/>
    </source>
</evidence>
<proteinExistence type="predicted"/>
<reference evidence="2" key="1">
    <citation type="submission" date="2021-04" db="EMBL/GenBank/DDBJ databases">
        <authorList>
            <person name="Pira H."/>
            <person name="Risdian C."/>
            <person name="Wink J."/>
        </authorList>
    </citation>
    <scope>NUCLEOTIDE SEQUENCE</scope>
    <source>
        <strain evidence="2">WH158</strain>
    </source>
</reference>
<dbReference type="EMBL" id="JAGSPC010000001">
    <property type="protein sequence ID" value="MBV7258626.1"/>
    <property type="molecule type" value="Genomic_DNA"/>
</dbReference>
<dbReference type="RefSeq" id="WP_218403923.1">
    <property type="nucleotide sequence ID" value="NZ_JAGSPC010000001.1"/>
</dbReference>